<gene>
    <name evidence="7" type="ORF">DEO72_LG1g1457</name>
</gene>
<sequence>MHQCHKNASQEPDQQGDHRKEKTKQEHKQNKRHSDSNWDPGFPLTPNSVSAMVSPSTTLFLSLLLSFFAFFSQSESKSHPPKVSIDLYYETLCPDSSDFIVNHLPKIFTTDLIPIVHLKFVPWGNAKLRPNTTTFDCQHGPNECFHNTVQACAIDIWPELDKHFRFIYCVEDLVNQRRVNEWESCYKKLHLDSEPIKQCYNSERGKQLELHYAAETNALKPPHKYVPWVVVDGEPLYEDYENLLSYICKAYKGTETPKSCTKVSYLEEVKAKNEHSDCDKEREDDTWRKMSSTLSAWFHKMILGDAF</sequence>
<reference evidence="7 8" key="1">
    <citation type="submission" date="2019-04" db="EMBL/GenBank/DDBJ databases">
        <title>An improved genome assembly and genetic linkage map for asparagus bean, Vigna unguiculata ssp. sesquipedialis.</title>
        <authorList>
            <person name="Xia Q."/>
            <person name="Zhang R."/>
            <person name="Dong Y."/>
        </authorList>
    </citation>
    <scope>NUCLEOTIDE SEQUENCE [LARGE SCALE GENOMIC DNA]</scope>
    <source>
        <tissue evidence="7">Leaf</tissue>
    </source>
</reference>
<feature type="compositionally biased region" description="Polar residues" evidence="6">
    <location>
        <begin position="1"/>
        <end position="13"/>
    </location>
</feature>
<evidence type="ECO:0000313" key="7">
    <source>
        <dbReference type="EMBL" id="QCD77829.1"/>
    </source>
</evidence>
<organism evidence="7 8">
    <name type="scientific">Vigna unguiculata</name>
    <name type="common">Cowpea</name>
    <dbReference type="NCBI Taxonomy" id="3917"/>
    <lineage>
        <taxon>Eukaryota</taxon>
        <taxon>Viridiplantae</taxon>
        <taxon>Streptophyta</taxon>
        <taxon>Embryophyta</taxon>
        <taxon>Tracheophyta</taxon>
        <taxon>Spermatophyta</taxon>
        <taxon>Magnoliopsida</taxon>
        <taxon>eudicotyledons</taxon>
        <taxon>Gunneridae</taxon>
        <taxon>Pentapetalae</taxon>
        <taxon>rosids</taxon>
        <taxon>fabids</taxon>
        <taxon>Fabales</taxon>
        <taxon>Fabaceae</taxon>
        <taxon>Papilionoideae</taxon>
        <taxon>50 kb inversion clade</taxon>
        <taxon>NPAAA clade</taxon>
        <taxon>indigoferoid/millettioid clade</taxon>
        <taxon>Phaseoleae</taxon>
        <taxon>Vigna</taxon>
    </lineage>
</organism>
<evidence type="ECO:0000256" key="3">
    <source>
        <dbReference type="ARBA" id="ARBA00022525"/>
    </source>
</evidence>
<evidence type="ECO:0000313" key="8">
    <source>
        <dbReference type="Proteomes" id="UP000501690"/>
    </source>
</evidence>
<dbReference type="AlphaFoldDB" id="A0A4D6KRQ5"/>
<keyword evidence="8" id="KW-1185">Reference proteome</keyword>
<evidence type="ECO:0000256" key="4">
    <source>
        <dbReference type="ARBA" id="ARBA00022729"/>
    </source>
</evidence>
<keyword evidence="4" id="KW-0732">Signal</keyword>
<dbReference type="EMBL" id="CP039345">
    <property type="protein sequence ID" value="QCD77829.1"/>
    <property type="molecule type" value="Genomic_DNA"/>
</dbReference>
<evidence type="ECO:0000256" key="5">
    <source>
        <dbReference type="ARBA" id="ARBA00023180"/>
    </source>
</evidence>
<dbReference type="InterPro" id="IPR004911">
    <property type="entry name" value="Interferon-induced_GILT"/>
</dbReference>
<dbReference type="GO" id="GO:0005576">
    <property type="term" value="C:extracellular region"/>
    <property type="evidence" value="ECO:0007669"/>
    <property type="project" value="UniProtKB-SubCell"/>
</dbReference>
<protein>
    <submittedName>
        <fullName evidence="7">Interferon</fullName>
    </submittedName>
</protein>
<dbReference type="Pfam" id="PF03227">
    <property type="entry name" value="GILT"/>
    <property type="match status" value="1"/>
</dbReference>
<evidence type="ECO:0000256" key="2">
    <source>
        <dbReference type="ARBA" id="ARBA00005679"/>
    </source>
</evidence>
<accession>A0A4D6KRQ5</accession>
<evidence type="ECO:0000256" key="6">
    <source>
        <dbReference type="SAM" id="MobiDB-lite"/>
    </source>
</evidence>
<keyword evidence="5" id="KW-0325">Glycoprotein</keyword>
<feature type="compositionally biased region" description="Basic and acidic residues" evidence="6">
    <location>
        <begin position="15"/>
        <end position="36"/>
    </location>
</feature>
<feature type="region of interest" description="Disordered" evidence="6">
    <location>
        <begin position="1"/>
        <end position="41"/>
    </location>
</feature>
<dbReference type="Proteomes" id="UP000501690">
    <property type="component" value="Linkage Group LG1"/>
</dbReference>
<evidence type="ECO:0000256" key="1">
    <source>
        <dbReference type="ARBA" id="ARBA00004613"/>
    </source>
</evidence>
<proteinExistence type="inferred from homology"/>
<comment type="subcellular location">
    <subcellularLocation>
        <location evidence="1">Secreted</location>
    </subcellularLocation>
</comment>
<name>A0A4D6KRQ5_VIGUN</name>
<dbReference type="PANTHER" id="PTHR13234:SF8">
    <property type="entry name" value="GAMMA-INTERFERON-INDUCIBLE LYSOSOMAL THIOL REDUCTASE"/>
    <property type="match status" value="1"/>
</dbReference>
<dbReference type="GO" id="GO:0016671">
    <property type="term" value="F:oxidoreductase activity, acting on a sulfur group of donors, disulfide as acceptor"/>
    <property type="evidence" value="ECO:0007669"/>
    <property type="project" value="InterPro"/>
</dbReference>
<comment type="similarity">
    <text evidence="2">Belongs to the GILT family.</text>
</comment>
<keyword evidence="3" id="KW-0964">Secreted</keyword>
<dbReference type="PANTHER" id="PTHR13234">
    <property type="entry name" value="GAMMA-INTERFERON INDUCIBLE LYSOSOMAL THIOL REDUCTASE GILT"/>
    <property type="match status" value="1"/>
</dbReference>